<evidence type="ECO:0000313" key="6">
    <source>
        <dbReference type="EMBL" id="PXY03001.1"/>
    </source>
</evidence>
<keyword evidence="6" id="KW-0762">Sugar transport</keyword>
<feature type="domain" description="Soluble ligand binding" evidence="5">
    <location>
        <begin position="321"/>
        <end position="364"/>
    </location>
</feature>
<keyword evidence="6" id="KW-0813">Transport</keyword>
<proteinExistence type="predicted"/>
<evidence type="ECO:0000256" key="2">
    <source>
        <dbReference type="SAM" id="MobiDB-lite"/>
    </source>
</evidence>
<dbReference type="GO" id="GO:0015159">
    <property type="term" value="F:polysaccharide transmembrane transporter activity"/>
    <property type="evidence" value="ECO:0007669"/>
    <property type="project" value="InterPro"/>
</dbReference>
<feature type="chain" id="PRO_5015907104" evidence="3">
    <location>
        <begin position="25"/>
        <end position="811"/>
    </location>
</feature>
<organism evidence="6 7">
    <name type="scientific">Marinifilum breve</name>
    <dbReference type="NCBI Taxonomy" id="2184082"/>
    <lineage>
        <taxon>Bacteria</taxon>
        <taxon>Pseudomonadati</taxon>
        <taxon>Bacteroidota</taxon>
        <taxon>Bacteroidia</taxon>
        <taxon>Marinilabiliales</taxon>
        <taxon>Marinifilaceae</taxon>
    </lineage>
</organism>
<dbReference type="InterPro" id="IPR019554">
    <property type="entry name" value="Soluble_ligand-bd"/>
</dbReference>
<sequence>MIRLFRKTLLLGLIVAFAAVGAEAQNTNINPAIVNVNALSDKQIERIISEMEKNGMSLEEAMSLARARGASQMQIDQMTQRIREYKMKNQSRKFSGGESEEMQDSESPADLSAGSEKKEFKATEKNKEIFGFHFFNSENLSFAPNVDVPVSDSYALGIGDEVNIAVYGASQQSYMLVVQKNGAIVIPDLGPVNVYGMSFAKASEKIKSRLISIYNGMQGNQPNTFADVSLGALKGVKVNVIGEVNLPGTYALPATASVFNALYLAGGPNENGSFRVIDLIRDGKVINSVDVYEYLIDGKTQNNVQLRDQDVIMVRPYVNRIKVAGEFKRTGLFEAKDGELVADILRYAGGFTDKAYTHRLDLYRNNSRTLSVVDVPADKYNQITLMNGDEIKSGAITERFENRISIEGAVYRPGDYQLLEGMKLSELIAKAEGLKEEAFMERAVITRKQKDLSLEAISFSPREVLNGKADVLLQREDRVQISSIFDLREARTVEIVGEVQFPGTYAWAENMKIADLIFQAGGFLENAEVSSVEVSRVLDYNETKDLTKSLLHTYQYGLDRNLKLDVEGEAFVLNAFDKVYIRRAPGYRPQGTASVQGEVKYAGEYGITRKDEKISDVIRRAGGLTPEAYVKGASLRRRIELSEAEYQAKLAIAMQDTIMNAEEVEKVQYQIVGIDLPKIMKEPGCAEDLHVLEGDQLMVPSKLETVMVSGSVLNPVAHTFTDKKKAKDYIMSSGGFAQRAKKGKVYVLYANGTTAATKGGLFGRRFPRIEPGCEIIVPEKPEVDKAANASKWLAFTSTLASLITAIAEATR</sequence>
<dbReference type="Proteomes" id="UP000248079">
    <property type="component" value="Unassembled WGS sequence"/>
</dbReference>
<keyword evidence="1 3" id="KW-0732">Signal</keyword>
<dbReference type="Gene3D" id="3.10.560.10">
    <property type="entry name" value="Outer membrane lipoprotein wza domain like"/>
    <property type="match status" value="6"/>
</dbReference>
<name>A0A2V4A2V9_9BACT</name>
<evidence type="ECO:0000256" key="3">
    <source>
        <dbReference type="SAM" id="SignalP"/>
    </source>
</evidence>
<dbReference type="InterPro" id="IPR003715">
    <property type="entry name" value="Poly_export_N"/>
</dbReference>
<dbReference type="EMBL" id="QFLI01000001">
    <property type="protein sequence ID" value="PXY03001.1"/>
    <property type="molecule type" value="Genomic_DNA"/>
</dbReference>
<feature type="region of interest" description="Disordered" evidence="2">
    <location>
        <begin position="89"/>
        <end position="117"/>
    </location>
</feature>
<comment type="caution">
    <text evidence="6">The sequence shown here is derived from an EMBL/GenBank/DDBJ whole genome shotgun (WGS) entry which is preliminary data.</text>
</comment>
<keyword evidence="7" id="KW-1185">Reference proteome</keyword>
<dbReference type="AlphaFoldDB" id="A0A2V4A2V9"/>
<dbReference type="Pfam" id="PF10531">
    <property type="entry name" value="SLBB"/>
    <property type="match status" value="5"/>
</dbReference>
<dbReference type="OrthoDB" id="9808948at2"/>
<dbReference type="Pfam" id="PF02563">
    <property type="entry name" value="Poly_export"/>
    <property type="match status" value="1"/>
</dbReference>
<dbReference type="RefSeq" id="WP_110359158.1">
    <property type="nucleotide sequence ID" value="NZ_QFLI01000001.1"/>
</dbReference>
<evidence type="ECO:0000259" key="4">
    <source>
        <dbReference type="Pfam" id="PF02563"/>
    </source>
</evidence>
<feature type="domain" description="Soluble ligand binding" evidence="5">
    <location>
        <begin position="493"/>
        <end position="537"/>
    </location>
</feature>
<dbReference type="PANTHER" id="PTHR33619:SF3">
    <property type="entry name" value="POLYSACCHARIDE EXPORT PROTEIN GFCE-RELATED"/>
    <property type="match status" value="1"/>
</dbReference>
<dbReference type="PANTHER" id="PTHR33619">
    <property type="entry name" value="POLYSACCHARIDE EXPORT PROTEIN GFCE-RELATED"/>
    <property type="match status" value="1"/>
</dbReference>
<feature type="domain" description="Soluble ligand binding" evidence="5">
    <location>
        <begin position="237"/>
        <end position="286"/>
    </location>
</feature>
<feature type="domain" description="Polysaccharide export protein N-terminal" evidence="4">
    <location>
        <begin position="149"/>
        <end position="214"/>
    </location>
</feature>
<evidence type="ECO:0000259" key="5">
    <source>
        <dbReference type="Pfam" id="PF10531"/>
    </source>
</evidence>
<evidence type="ECO:0000256" key="1">
    <source>
        <dbReference type="ARBA" id="ARBA00022729"/>
    </source>
</evidence>
<reference evidence="6 7" key="1">
    <citation type="submission" date="2018-05" db="EMBL/GenBank/DDBJ databases">
        <title>Marinifilum breve JC075T sp. nov., a marine bacterium isolated from Yongle Blue Hole in the South China Sea.</title>
        <authorList>
            <person name="Fu T."/>
        </authorList>
    </citation>
    <scope>NUCLEOTIDE SEQUENCE [LARGE SCALE GENOMIC DNA]</scope>
    <source>
        <strain evidence="6 7">JC075</strain>
    </source>
</reference>
<feature type="domain" description="Soluble ligand binding" evidence="5">
    <location>
        <begin position="594"/>
        <end position="638"/>
    </location>
</feature>
<gene>
    <name evidence="6" type="ORF">DF185_02600</name>
</gene>
<protein>
    <submittedName>
        <fullName evidence="6">Sugar transporter</fullName>
    </submittedName>
</protein>
<feature type="signal peptide" evidence="3">
    <location>
        <begin position="1"/>
        <end position="24"/>
    </location>
</feature>
<evidence type="ECO:0000313" key="7">
    <source>
        <dbReference type="Proteomes" id="UP000248079"/>
    </source>
</evidence>
<dbReference type="InterPro" id="IPR049712">
    <property type="entry name" value="Poly_export"/>
</dbReference>
<accession>A0A2V4A2V9</accession>
<feature type="domain" description="Soluble ligand binding" evidence="5">
    <location>
        <begin position="405"/>
        <end position="450"/>
    </location>
</feature>